<dbReference type="RefSeq" id="WP_338438370.1">
    <property type="nucleotide sequence ID" value="NZ_JAUYVH010000021.1"/>
</dbReference>
<dbReference type="Pfam" id="PF06080">
    <property type="entry name" value="DUF938"/>
    <property type="match status" value="1"/>
</dbReference>
<sequence length="198" mass="21898">MNVKQFSEACERNREPILAVLETALADKKKVLEIGSGTGQHAVYFAQHLPHLSWQTSDLQSNHASIAAWQEEAGLSNVLPPIDLNVGGEWPGQAFDAVFTANTCHIMAWPEVVAMFAGVSRALTAGGLFILYGPFNYGGQFTSPSNQRFNEYLLAQAPHMGIRDFEEIQRLAEKEHMTLLSDHEMPANNRLLIFSKSA</sequence>
<comment type="caution">
    <text evidence="1">The sequence shown here is derived from an EMBL/GenBank/DDBJ whole genome shotgun (WGS) entry which is preliminary data.</text>
</comment>
<dbReference type="Proteomes" id="UP001225596">
    <property type="component" value="Unassembled WGS sequence"/>
</dbReference>
<protein>
    <submittedName>
        <fullName evidence="1">DUF938 domain-containing protein</fullName>
    </submittedName>
</protein>
<dbReference type="PANTHER" id="PTHR20974:SF0">
    <property type="entry name" value="UPF0585 PROTEIN CG18661"/>
    <property type="match status" value="1"/>
</dbReference>
<dbReference type="InterPro" id="IPR010342">
    <property type="entry name" value="DUF938"/>
</dbReference>
<name>A0ABU1BTV2_9BURK</name>
<dbReference type="SUPFAM" id="SSF53335">
    <property type="entry name" value="S-adenosyl-L-methionine-dependent methyltransferases"/>
    <property type="match status" value="1"/>
</dbReference>
<dbReference type="EMBL" id="JAUYVH010000021">
    <property type="protein sequence ID" value="MDQ9172334.1"/>
    <property type="molecule type" value="Genomic_DNA"/>
</dbReference>
<dbReference type="CDD" id="cd02440">
    <property type="entry name" value="AdoMet_MTases"/>
    <property type="match status" value="1"/>
</dbReference>
<dbReference type="PANTHER" id="PTHR20974">
    <property type="entry name" value="UPF0585 PROTEIN CG18661"/>
    <property type="match status" value="1"/>
</dbReference>
<evidence type="ECO:0000313" key="2">
    <source>
        <dbReference type="Proteomes" id="UP001225596"/>
    </source>
</evidence>
<gene>
    <name evidence="1" type="ORF">Q8A64_18160</name>
</gene>
<accession>A0ABU1BTV2</accession>
<dbReference type="Gene3D" id="3.40.50.150">
    <property type="entry name" value="Vaccinia Virus protein VP39"/>
    <property type="match status" value="1"/>
</dbReference>
<evidence type="ECO:0000313" key="1">
    <source>
        <dbReference type="EMBL" id="MDQ9172334.1"/>
    </source>
</evidence>
<organism evidence="1 2">
    <name type="scientific">Keguizhuia sedimenti</name>
    <dbReference type="NCBI Taxonomy" id="3064264"/>
    <lineage>
        <taxon>Bacteria</taxon>
        <taxon>Pseudomonadati</taxon>
        <taxon>Pseudomonadota</taxon>
        <taxon>Betaproteobacteria</taxon>
        <taxon>Burkholderiales</taxon>
        <taxon>Oxalobacteraceae</taxon>
        <taxon>Keguizhuia</taxon>
    </lineage>
</organism>
<proteinExistence type="predicted"/>
<reference evidence="1 2" key="1">
    <citation type="submission" date="2023-08" db="EMBL/GenBank/DDBJ databases">
        <title>Oxalobacteraceae gen .nov., isolated from river sludge outside the plant.</title>
        <authorList>
            <person name="Zhao S.Y."/>
        </authorList>
    </citation>
    <scope>NUCLEOTIDE SEQUENCE [LARGE SCALE GENOMIC DNA]</scope>
    <source>
        <strain evidence="1 2">R-40</strain>
    </source>
</reference>
<keyword evidence="2" id="KW-1185">Reference proteome</keyword>
<dbReference type="InterPro" id="IPR029063">
    <property type="entry name" value="SAM-dependent_MTases_sf"/>
</dbReference>